<evidence type="ECO:0000313" key="3">
    <source>
        <dbReference type="Proteomes" id="UP000553888"/>
    </source>
</evidence>
<proteinExistence type="predicted"/>
<organism evidence="2 3">
    <name type="scientific">Schumannella luteola</name>
    <dbReference type="NCBI Taxonomy" id="472059"/>
    <lineage>
        <taxon>Bacteria</taxon>
        <taxon>Bacillati</taxon>
        <taxon>Actinomycetota</taxon>
        <taxon>Actinomycetes</taxon>
        <taxon>Micrococcales</taxon>
        <taxon>Microbacteriaceae</taxon>
        <taxon>Schumannella</taxon>
    </lineage>
</organism>
<dbReference type="InterPro" id="IPR000073">
    <property type="entry name" value="AB_hydrolase_1"/>
</dbReference>
<dbReference type="SUPFAM" id="SSF53474">
    <property type="entry name" value="alpha/beta-Hydrolases"/>
    <property type="match status" value="1"/>
</dbReference>
<feature type="domain" description="AB hydrolase-1" evidence="1">
    <location>
        <begin position="43"/>
        <end position="258"/>
    </location>
</feature>
<dbReference type="InterPro" id="IPR050471">
    <property type="entry name" value="AB_hydrolase"/>
</dbReference>
<dbReference type="Proteomes" id="UP000553888">
    <property type="component" value="Unassembled WGS sequence"/>
</dbReference>
<dbReference type="EMBL" id="JACBZY010000001">
    <property type="protein sequence ID" value="NYG98884.1"/>
    <property type="molecule type" value="Genomic_DNA"/>
</dbReference>
<dbReference type="Pfam" id="PF12697">
    <property type="entry name" value="Abhydrolase_6"/>
    <property type="match status" value="1"/>
</dbReference>
<evidence type="ECO:0000259" key="1">
    <source>
        <dbReference type="Pfam" id="PF12697"/>
    </source>
</evidence>
<dbReference type="AlphaFoldDB" id="A0A852YC69"/>
<accession>A0A852YC69</accession>
<gene>
    <name evidence="2" type="ORF">BJ979_001510</name>
</gene>
<dbReference type="InterPro" id="IPR029058">
    <property type="entry name" value="AB_hydrolase_fold"/>
</dbReference>
<protein>
    <submittedName>
        <fullName evidence="2">Pimeloyl-ACP methyl ester carboxylesterase</fullName>
    </submittedName>
</protein>
<evidence type="ECO:0000313" key="2">
    <source>
        <dbReference type="EMBL" id="NYG98884.1"/>
    </source>
</evidence>
<comment type="caution">
    <text evidence="2">The sequence shown here is derived from an EMBL/GenBank/DDBJ whole genome shotgun (WGS) entry which is preliminary data.</text>
</comment>
<name>A0A852YC69_9MICO</name>
<reference evidence="2 3" key="1">
    <citation type="submission" date="2020-07" db="EMBL/GenBank/DDBJ databases">
        <title>Sequencing the genomes of 1000 actinobacteria strains.</title>
        <authorList>
            <person name="Klenk H.-P."/>
        </authorList>
    </citation>
    <scope>NUCLEOTIDE SEQUENCE [LARGE SCALE GENOMIC DNA]</scope>
    <source>
        <strain evidence="2 3">DSM 23141</strain>
    </source>
</reference>
<dbReference type="PANTHER" id="PTHR43433:SF5">
    <property type="entry name" value="AB HYDROLASE-1 DOMAIN-CONTAINING PROTEIN"/>
    <property type="match status" value="1"/>
</dbReference>
<dbReference type="Gene3D" id="3.40.50.1820">
    <property type="entry name" value="alpha/beta hydrolase"/>
    <property type="match status" value="1"/>
</dbReference>
<dbReference type="GO" id="GO:0003824">
    <property type="term" value="F:catalytic activity"/>
    <property type="evidence" value="ECO:0007669"/>
    <property type="project" value="UniProtKB-ARBA"/>
</dbReference>
<dbReference type="RefSeq" id="WP_179566729.1">
    <property type="nucleotide sequence ID" value="NZ_JACBZY010000001.1"/>
</dbReference>
<dbReference type="PANTHER" id="PTHR43433">
    <property type="entry name" value="HYDROLASE, ALPHA/BETA FOLD FAMILY PROTEIN"/>
    <property type="match status" value="1"/>
</dbReference>
<sequence length="263" mass="28007">MSDDDTTTVISADGTPIAVRTHGEGLPVIVVNGALSRGADGEEVAAEIARRGFQVATFDRRSRGDSGDTSPYSPEREVEDLVAVIDHLGGRASVVGHSSGAILALVAASLGAPIAQLVLSEPPFLFENPFAADLPDRLQAHVDADERDEAVALFQREGVGLPDEAIEQFRQTPLWPSLLPLAQSTVYDATITRDFAIPTPTMLAVGIPTTILRGEQTFPILIAAADRLATLLPEHRLVIEPRMQHHRLNPEAAADLVAALHAS</sequence>
<keyword evidence="3" id="KW-1185">Reference proteome</keyword>